<dbReference type="EMBL" id="BFAD01000009">
    <property type="protein sequence ID" value="GBE86187.1"/>
    <property type="molecule type" value="Genomic_DNA"/>
</dbReference>
<organism evidence="2 3">
    <name type="scientific">Sparassis crispa</name>
    <dbReference type="NCBI Taxonomy" id="139825"/>
    <lineage>
        <taxon>Eukaryota</taxon>
        <taxon>Fungi</taxon>
        <taxon>Dikarya</taxon>
        <taxon>Basidiomycota</taxon>
        <taxon>Agaricomycotina</taxon>
        <taxon>Agaricomycetes</taxon>
        <taxon>Polyporales</taxon>
        <taxon>Sparassidaceae</taxon>
        <taxon>Sparassis</taxon>
    </lineage>
</organism>
<accession>A0A401GVD3</accession>
<dbReference type="GeneID" id="38783104"/>
<dbReference type="OrthoDB" id="6362124at2759"/>
<sequence length="291" mass="32775">MFPTQAQHESWQDESPPPAFLRPVDLCSVDGCRDWADVRSDVNGMGCPVCRYHCYTNPQGIPSVSTASCTSPVWSSQVLHERHDDLRPPEPSAPVLCTKCTYSATDRLGIEDHMREKHGDMAFRCPYVLTTTGESARCEFTTDDYMGLRHHLLLSHGQLVRDYGGKSSLQDAARWRRRVAERTPIPPELSLTQPKRSRAHEKLEHRSVRRQHPYASPSQARLPGPGPPRKHLKVEPPWIPDALWSAPTTLWREPVRAAAKQPPPKSEHRGDLALFSTSLERGRSVDTSPSQ</sequence>
<dbReference type="InParanoid" id="A0A401GVD3"/>
<feature type="compositionally biased region" description="Polar residues" evidence="1">
    <location>
        <begin position="275"/>
        <end position="291"/>
    </location>
</feature>
<gene>
    <name evidence="2" type="ORF">SCP_0900650</name>
</gene>
<evidence type="ECO:0000313" key="2">
    <source>
        <dbReference type="EMBL" id="GBE86187.1"/>
    </source>
</evidence>
<protein>
    <recommendedName>
        <fullName evidence="4">C2H2-type domain-containing protein</fullName>
    </recommendedName>
</protein>
<evidence type="ECO:0000313" key="3">
    <source>
        <dbReference type="Proteomes" id="UP000287166"/>
    </source>
</evidence>
<reference evidence="2 3" key="1">
    <citation type="journal article" date="2018" name="Sci. Rep.">
        <title>Genome sequence of the cauliflower mushroom Sparassis crispa (Hanabiratake) and its association with beneficial usage.</title>
        <authorList>
            <person name="Kiyama R."/>
            <person name="Furutani Y."/>
            <person name="Kawaguchi K."/>
            <person name="Nakanishi T."/>
        </authorList>
    </citation>
    <scope>NUCLEOTIDE SEQUENCE [LARGE SCALE GENOMIC DNA]</scope>
</reference>
<feature type="region of interest" description="Disordered" evidence="1">
    <location>
        <begin position="254"/>
        <end position="291"/>
    </location>
</feature>
<dbReference type="AlphaFoldDB" id="A0A401GVD3"/>
<feature type="region of interest" description="Disordered" evidence="1">
    <location>
        <begin position="174"/>
        <end position="234"/>
    </location>
</feature>
<comment type="caution">
    <text evidence="2">The sequence shown here is derived from an EMBL/GenBank/DDBJ whole genome shotgun (WGS) entry which is preliminary data.</text>
</comment>
<evidence type="ECO:0000256" key="1">
    <source>
        <dbReference type="SAM" id="MobiDB-lite"/>
    </source>
</evidence>
<evidence type="ECO:0008006" key="4">
    <source>
        <dbReference type="Google" id="ProtNLM"/>
    </source>
</evidence>
<name>A0A401GVD3_9APHY</name>
<proteinExistence type="predicted"/>
<dbReference type="RefSeq" id="XP_027617100.1">
    <property type="nucleotide sequence ID" value="XM_027761299.1"/>
</dbReference>
<keyword evidence="3" id="KW-1185">Reference proteome</keyword>
<dbReference type="Proteomes" id="UP000287166">
    <property type="component" value="Unassembled WGS sequence"/>
</dbReference>